<feature type="compositionally biased region" description="Low complexity" evidence="1">
    <location>
        <begin position="755"/>
        <end position="775"/>
    </location>
</feature>
<sequence>MEVPAGQPGVPGLSASAILAVAEGLRWTDPQLSVALAEHVARVAGADASARTAAERSAVLALGQADRAPELIVRALPHLRAAEREGRIVDAGTLRCELSLAALRCGDADAAETLLEPLAAGRVLPPAVRVDALVAWAAARASRGDVAGVDAAGRQVDDLVGETADDARRLAIRRARAEARRHAGDISGALEVFRVAASDANVAGGGREAALLLADRVELLAGLGRLDEAREAGTPALTEAPRATTSLALGRLRCALARSVHLPAGEFEIAERLAREAETDLTARGHEAQVAVAVEVLAAVAEGRGDARQALEELRRARPHLDAAHEEVTRARAALAAALSRDEDRIPSAAGADSPDRATGEDADGAWATVATSGAGPGEIATDTPSPTVAEPVRSSTLDGLPTSSEPEEPDPVPGGDAPDDPPEPAPTPTPTPAAEAAAAPRRRRNRYREEGDPGDLLAAALAAARGEFVAFSTAPATAAPAATDTEPPDHGPAEPLTAGHLTAESLTGDAPSDQPRNDGAPSDEARNGGAPSDGAQDGDTPGGDDDPAAARRRRLARARARWEAPETILPRRDDVPSSSRSEVRRDDPLGSWDDEHGATGRPSGEDGTDPLGDRGHEDIGRGTTSPGDRDPLGLERPSTGARDADRERPGSPRRGALDIPDPTPVTARPGADHTGTNGQNARGVDSRSALDQGGATGLGAGPGGADDELARELALTLVDLISEYEDAGLPLGGGLPNGSPTSLNGSNGHATVTSSSAAGVRPAGRAATPRTATGITHATPSSATPSRNTGAQGSRNGVPSARREDDSGPRLADLLADAMDAYHSAGPGPDAADDRRARR</sequence>
<organism evidence="2 3">
    <name type="scientific">Actinomycetospora chibensis</name>
    <dbReference type="NCBI Taxonomy" id="663606"/>
    <lineage>
        <taxon>Bacteria</taxon>
        <taxon>Bacillati</taxon>
        <taxon>Actinomycetota</taxon>
        <taxon>Actinomycetes</taxon>
        <taxon>Pseudonocardiales</taxon>
        <taxon>Pseudonocardiaceae</taxon>
        <taxon>Actinomycetospora</taxon>
    </lineage>
</organism>
<feature type="region of interest" description="Disordered" evidence="1">
    <location>
        <begin position="338"/>
        <end position="452"/>
    </location>
</feature>
<reference evidence="3" key="1">
    <citation type="journal article" date="2019" name="Int. J. Syst. Evol. Microbiol.">
        <title>The Global Catalogue of Microorganisms (GCM) 10K type strain sequencing project: providing services to taxonomists for standard genome sequencing and annotation.</title>
        <authorList>
            <consortium name="The Broad Institute Genomics Platform"/>
            <consortium name="The Broad Institute Genome Sequencing Center for Infectious Disease"/>
            <person name="Wu L."/>
            <person name="Ma J."/>
        </authorList>
    </citation>
    <scope>NUCLEOTIDE SEQUENCE [LARGE SCALE GENOMIC DNA]</scope>
    <source>
        <strain evidence="3">CCUG 50347</strain>
    </source>
</reference>
<feature type="compositionally biased region" description="Low complexity" evidence="1">
    <location>
        <begin position="476"/>
        <end position="486"/>
    </location>
</feature>
<dbReference type="Proteomes" id="UP001595909">
    <property type="component" value="Unassembled WGS sequence"/>
</dbReference>
<feature type="region of interest" description="Disordered" evidence="1">
    <location>
        <begin position="476"/>
        <end position="707"/>
    </location>
</feature>
<evidence type="ECO:0008006" key="4">
    <source>
        <dbReference type="Google" id="ProtNLM"/>
    </source>
</evidence>
<evidence type="ECO:0000313" key="3">
    <source>
        <dbReference type="Proteomes" id="UP001595909"/>
    </source>
</evidence>
<evidence type="ECO:0000256" key="1">
    <source>
        <dbReference type="SAM" id="MobiDB-lite"/>
    </source>
</evidence>
<dbReference type="EMBL" id="JBHSIM010000018">
    <property type="protein sequence ID" value="MFC4832603.1"/>
    <property type="molecule type" value="Genomic_DNA"/>
</dbReference>
<gene>
    <name evidence="2" type="ORF">ACFPEL_09295</name>
</gene>
<name>A0ABV9RH72_9PSEU</name>
<feature type="compositionally biased region" description="Gly residues" evidence="1">
    <location>
        <begin position="695"/>
        <end position="705"/>
    </location>
</feature>
<feature type="compositionally biased region" description="Basic and acidic residues" evidence="1">
    <location>
        <begin position="561"/>
        <end position="599"/>
    </location>
</feature>
<dbReference type="RefSeq" id="WP_274187599.1">
    <property type="nucleotide sequence ID" value="NZ_BAABHN010000018.1"/>
</dbReference>
<feature type="compositionally biased region" description="Low complexity" evidence="1">
    <location>
        <begin position="812"/>
        <end position="831"/>
    </location>
</feature>
<accession>A0ABV9RH72</accession>
<comment type="caution">
    <text evidence="2">The sequence shown here is derived from an EMBL/GenBank/DDBJ whole genome shotgun (WGS) entry which is preliminary data.</text>
</comment>
<keyword evidence="3" id="KW-1185">Reference proteome</keyword>
<feature type="compositionally biased region" description="Basic and acidic residues" evidence="1">
    <location>
        <begin position="612"/>
        <end position="621"/>
    </location>
</feature>
<feature type="compositionally biased region" description="Polar residues" evidence="1">
    <location>
        <begin position="777"/>
        <end position="798"/>
    </location>
</feature>
<feature type="compositionally biased region" description="Polar residues" evidence="1">
    <location>
        <begin position="742"/>
        <end position="754"/>
    </location>
</feature>
<proteinExistence type="predicted"/>
<feature type="region of interest" description="Disordered" evidence="1">
    <location>
        <begin position="727"/>
        <end position="840"/>
    </location>
</feature>
<protein>
    <recommendedName>
        <fullName evidence="4">Tetratricopeptide repeat protein</fullName>
    </recommendedName>
</protein>
<evidence type="ECO:0000313" key="2">
    <source>
        <dbReference type="EMBL" id="MFC4832603.1"/>
    </source>
</evidence>
<feature type="compositionally biased region" description="Basic residues" evidence="1">
    <location>
        <begin position="551"/>
        <end position="560"/>
    </location>
</feature>